<protein>
    <recommendedName>
        <fullName evidence="1">DUF4240 domain-containing protein</fullName>
    </recommendedName>
</protein>
<reference key="2">
    <citation type="submission" date="2011-04" db="EMBL/GenBank/DDBJ databases">
        <title>Complete sequence of chromosome of Haliscomenobacter hydrossis DSM 1100.</title>
        <authorList>
            <consortium name="US DOE Joint Genome Institute (JGI-PGF)"/>
            <person name="Lucas S."/>
            <person name="Han J."/>
            <person name="Lapidus A."/>
            <person name="Bruce D."/>
            <person name="Goodwin L."/>
            <person name="Pitluck S."/>
            <person name="Peters L."/>
            <person name="Kyrpides N."/>
            <person name="Mavromatis K."/>
            <person name="Ivanova N."/>
            <person name="Ovchinnikova G."/>
            <person name="Pagani I."/>
            <person name="Daligault H."/>
            <person name="Detter J.C."/>
            <person name="Han C."/>
            <person name="Land M."/>
            <person name="Hauser L."/>
            <person name="Markowitz V."/>
            <person name="Cheng J.-F."/>
            <person name="Hugenholtz P."/>
            <person name="Woyke T."/>
            <person name="Wu D."/>
            <person name="Verbarg S."/>
            <person name="Frueling A."/>
            <person name="Brambilla E."/>
            <person name="Klenk H.-P."/>
            <person name="Eisen J.A."/>
        </authorList>
    </citation>
    <scope>NUCLEOTIDE SEQUENCE</scope>
    <source>
        <strain>DSM 1100</strain>
    </source>
</reference>
<dbReference type="AlphaFoldDB" id="F4KQE9"/>
<reference evidence="2 3" key="1">
    <citation type="journal article" date="2011" name="Stand. Genomic Sci.">
        <title>Complete genome sequence of Haliscomenobacter hydrossis type strain (O).</title>
        <authorList>
            <consortium name="US DOE Joint Genome Institute (JGI-PGF)"/>
            <person name="Daligault H."/>
            <person name="Lapidus A."/>
            <person name="Zeytun A."/>
            <person name="Nolan M."/>
            <person name="Lucas S."/>
            <person name="Del Rio T.G."/>
            <person name="Tice H."/>
            <person name="Cheng J.F."/>
            <person name="Tapia R."/>
            <person name="Han C."/>
            <person name="Goodwin L."/>
            <person name="Pitluck S."/>
            <person name="Liolios K."/>
            <person name="Pagani I."/>
            <person name="Ivanova N."/>
            <person name="Huntemann M."/>
            <person name="Mavromatis K."/>
            <person name="Mikhailova N."/>
            <person name="Pati A."/>
            <person name="Chen A."/>
            <person name="Palaniappan K."/>
            <person name="Land M."/>
            <person name="Hauser L."/>
            <person name="Brambilla E.M."/>
            <person name="Rohde M."/>
            <person name="Verbarg S."/>
            <person name="Goker M."/>
            <person name="Bristow J."/>
            <person name="Eisen J.A."/>
            <person name="Markowitz V."/>
            <person name="Hugenholtz P."/>
            <person name="Kyrpides N.C."/>
            <person name="Klenk H.P."/>
            <person name="Woyke T."/>
        </authorList>
    </citation>
    <scope>NUCLEOTIDE SEQUENCE [LARGE SCALE GENOMIC DNA]</scope>
    <source>
        <strain evidence="3">ATCC 27775 / DSM 1100 / LMG 10767 / O</strain>
    </source>
</reference>
<accession>F4KQE9</accession>
<dbReference type="KEGG" id="hhy:Halhy_1076"/>
<dbReference type="STRING" id="760192.Halhy_1076"/>
<dbReference type="InterPro" id="IPR025334">
    <property type="entry name" value="DUF4240"/>
</dbReference>
<name>F4KQE9_HALH1</name>
<keyword evidence="3" id="KW-1185">Reference proteome</keyword>
<evidence type="ECO:0000259" key="1">
    <source>
        <dbReference type="Pfam" id="PF14024"/>
    </source>
</evidence>
<feature type="domain" description="DUF4240" evidence="1">
    <location>
        <begin position="47"/>
        <end position="163"/>
    </location>
</feature>
<dbReference type="Pfam" id="PF14024">
    <property type="entry name" value="DUF4240"/>
    <property type="match status" value="1"/>
</dbReference>
<dbReference type="Proteomes" id="UP000008461">
    <property type="component" value="Chromosome"/>
</dbReference>
<gene>
    <name evidence="2" type="ordered locus">Halhy_1076</name>
</gene>
<dbReference type="EMBL" id="CP002691">
    <property type="protein sequence ID" value="AEE48975.1"/>
    <property type="molecule type" value="Genomic_DNA"/>
</dbReference>
<sequence>MTTTVFRVNIKDINLQFFKELEEKMGASGQVEIKVEGSRHGEGLFSEEQFWRLIDQFDWKQKKRADIVNSAINALSAMPVSAIYLFEDFLSEKLFNLDTRQHAEAYMKQQEDDYFSVDDFLYVRCAVVAEGRAYYEEVEKNPSALDAKIDFEQILYIAAEAYNKKTGREFEYSPLYNYETKSNLGKWK</sequence>
<evidence type="ECO:0000313" key="2">
    <source>
        <dbReference type="EMBL" id="AEE48975.1"/>
    </source>
</evidence>
<evidence type="ECO:0000313" key="3">
    <source>
        <dbReference type="Proteomes" id="UP000008461"/>
    </source>
</evidence>
<dbReference type="RefSeq" id="WP_013763530.1">
    <property type="nucleotide sequence ID" value="NC_015510.1"/>
</dbReference>
<dbReference type="HOGENOM" id="CLU_123807_0_0_10"/>
<dbReference type="OrthoDB" id="6200718at2"/>
<organism evidence="2 3">
    <name type="scientific">Haliscomenobacter hydrossis (strain ATCC 27775 / DSM 1100 / LMG 10767 / O)</name>
    <dbReference type="NCBI Taxonomy" id="760192"/>
    <lineage>
        <taxon>Bacteria</taxon>
        <taxon>Pseudomonadati</taxon>
        <taxon>Bacteroidota</taxon>
        <taxon>Saprospiria</taxon>
        <taxon>Saprospirales</taxon>
        <taxon>Haliscomenobacteraceae</taxon>
        <taxon>Haliscomenobacter</taxon>
    </lineage>
</organism>
<proteinExistence type="predicted"/>